<reference evidence="2 3" key="1">
    <citation type="submission" date="2019-03" db="EMBL/GenBank/DDBJ databases">
        <title>Genomic Encyclopedia of Type Strains, Phase III (KMG-III): the genomes of soil and plant-associated and newly described type strains.</title>
        <authorList>
            <person name="Whitman W."/>
        </authorList>
    </citation>
    <scope>NUCLEOTIDE SEQUENCE [LARGE SCALE GENOMIC DNA]</scope>
    <source>
        <strain evidence="2 3">CGMCC 1.7660</strain>
    </source>
</reference>
<gene>
    <name evidence="2" type="ORF">A8950_0671</name>
</gene>
<dbReference type="Proteomes" id="UP000295783">
    <property type="component" value="Unassembled WGS sequence"/>
</dbReference>
<evidence type="ECO:0000256" key="1">
    <source>
        <dbReference type="ARBA" id="ARBA00006007"/>
    </source>
</evidence>
<evidence type="ECO:0000313" key="3">
    <source>
        <dbReference type="Proteomes" id="UP000295783"/>
    </source>
</evidence>
<dbReference type="AlphaFoldDB" id="A0A4R6WXH3"/>
<dbReference type="InterPro" id="IPR005137">
    <property type="entry name" value="BtpA"/>
</dbReference>
<dbReference type="NCBIfam" id="TIGR00259">
    <property type="entry name" value="thylakoid_BtpA"/>
    <property type="match status" value="1"/>
</dbReference>
<comment type="similarity">
    <text evidence="1">Belongs to the BtpA family.</text>
</comment>
<dbReference type="OrthoDB" id="9791357at2"/>
<dbReference type="PANTHER" id="PTHR21381:SF3">
    <property type="entry name" value="SGC REGION PROTEIN SGCQ-RELATED"/>
    <property type="match status" value="1"/>
</dbReference>
<dbReference type="SUPFAM" id="SSF51366">
    <property type="entry name" value="Ribulose-phoshate binding barrel"/>
    <property type="match status" value="1"/>
</dbReference>
<evidence type="ECO:0008006" key="4">
    <source>
        <dbReference type="Google" id="ProtNLM"/>
    </source>
</evidence>
<dbReference type="RefSeq" id="WP_133612177.1">
    <property type="nucleotide sequence ID" value="NZ_SNYW01000006.1"/>
</dbReference>
<dbReference type="Pfam" id="PF03437">
    <property type="entry name" value="BtpA"/>
    <property type="match status" value="1"/>
</dbReference>
<protein>
    <recommendedName>
        <fullName evidence="4">Sgc region protein SgcQ</fullName>
    </recommendedName>
</protein>
<organism evidence="2 3">
    <name type="scientific">Dongia mobilis</name>
    <dbReference type="NCBI Taxonomy" id="578943"/>
    <lineage>
        <taxon>Bacteria</taxon>
        <taxon>Pseudomonadati</taxon>
        <taxon>Pseudomonadota</taxon>
        <taxon>Alphaproteobacteria</taxon>
        <taxon>Rhodospirillales</taxon>
        <taxon>Dongiaceae</taxon>
        <taxon>Dongia</taxon>
    </lineage>
</organism>
<dbReference type="EMBL" id="SNYW01000006">
    <property type="protein sequence ID" value="TDQ84123.1"/>
    <property type="molecule type" value="Genomic_DNA"/>
</dbReference>
<proteinExistence type="inferred from homology"/>
<dbReference type="PIRSF" id="PIRSF005956">
    <property type="entry name" value="BtpA"/>
    <property type="match status" value="1"/>
</dbReference>
<accession>A0A4R6WXH3</accession>
<comment type="caution">
    <text evidence="2">The sequence shown here is derived from an EMBL/GenBank/DDBJ whole genome shotgun (WGS) entry which is preliminary data.</text>
</comment>
<name>A0A4R6WXH3_9PROT</name>
<evidence type="ECO:0000313" key="2">
    <source>
        <dbReference type="EMBL" id="TDQ84123.1"/>
    </source>
</evidence>
<dbReference type="InterPro" id="IPR011060">
    <property type="entry name" value="RibuloseP-bd_barrel"/>
</dbReference>
<dbReference type="PANTHER" id="PTHR21381">
    <property type="entry name" value="ZGC:162297"/>
    <property type="match status" value="1"/>
</dbReference>
<sequence length="265" mass="28217">MIETTFGSRKPIIAMIHLAPLPGSPLYDKDGGMQKIVDLAAADIEALQAGGVDAVMFGNEGDRPYLLKASPQSLAAMSFAVGELKRLIKIPFGVNYLWDPVASVSLGIASGARFVREIFTGVYDSDMGIWAPDAATALRLRADCNRTDMKLMFNINAEFASPMGDRSIAARAKSAVFSSLADVVLVSGPMTGQAVETANLKLAKDALPDTPVFANTGVNIDNVADILKIGDGAVVGTHFKIGGDTWKPVDGERVKRFMDKVGKIR</sequence>
<keyword evidence="3" id="KW-1185">Reference proteome</keyword>